<dbReference type="EMBL" id="CAJHUB010000750">
    <property type="protein sequence ID" value="CAD7680829.1"/>
    <property type="molecule type" value="Genomic_DNA"/>
</dbReference>
<evidence type="ECO:0000256" key="1">
    <source>
        <dbReference type="SAM" id="Phobius"/>
    </source>
</evidence>
<dbReference type="AlphaFoldDB" id="A0A811Z277"/>
<gene>
    <name evidence="2" type="ORF">NYPRO_LOCUS13621</name>
</gene>
<name>A0A811Z277_NYCPR</name>
<comment type="caution">
    <text evidence="2">The sequence shown here is derived from an EMBL/GenBank/DDBJ whole genome shotgun (WGS) entry which is preliminary data.</text>
</comment>
<organism evidence="2 3">
    <name type="scientific">Nyctereutes procyonoides</name>
    <name type="common">Raccoon dog</name>
    <name type="synonym">Canis procyonoides</name>
    <dbReference type="NCBI Taxonomy" id="34880"/>
    <lineage>
        <taxon>Eukaryota</taxon>
        <taxon>Metazoa</taxon>
        <taxon>Chordata</taxon>
        <taxon>Craniata</taxon>
        <taxon>Vertebrata</taxon>
        <taxon>Euteleostomi</taxon>
        <taxon>Mammalia</taxon>
        <taxon>Eutheria</taxon>
        <taxon>Laurasiatheria</taxon>
        <taxon>Carnivora</taxon>
        <taxon>Caniformia</taxon>
        <taxon>Canidae</taxon>
        <taxon>Nyctereutes</taxon>
    </lineage>
</organism>
<keyword evidence="3" id="KW-1185">Reference proteome</keyword>
<proteinExistence type="predicted"/>
<dbReference type="Proteomes" id="UP000645828">
    <property type="component" value="Unassembled WGS sequence"/>
</dbReference>
<accession>A0A811Z277</accession>
<sequence>MLLLFKFACPSQELGECCSHLCCWLQQDSNIVLLLLAPDCLSKVVGRLCSGPANLELAEGCKLFVRSDPPIMVGGPSLSIVFMCALSSHAPFTVPHCADCLPPGLKWGAGKIIVFFFFCFLFFVLLSGTLAFNPGHWCQNSSPPLLLILEIGFCGHHLRPSQNPTDNIVICLGYLVNKYMKHTF</sequence>
<keyword evidence="1" id="KW-0812">Transmembrane</keyword>
<protein>
    <submittedName>
        <fullName evidence="2">(raccoon dog) hypothetical protein</fullName>
    </submittedName>
</protein>
<keyword evidence="1" id="KW-0472">Membrane</keyword>
<evidence type="ECO:0000313" key="2">
    <source>
        <dbReference type="EMBL" id="CAD7680829.1"/>
    </source>
</evidence>
<evidence type="ECO:0000313" key="3">
    <source>
        <dbReference type="Proteomes" id="UP000645828"/>
    </source>
</evidence>
<keyword evidence="1" id="KW-1133">Transmembrane helix</keyword>
<feature type="transmembrane region" description="Helical" evidence="1">
    <location>
        <begin position="112"/>
        <end position="132"/>
    </location>
</feature>
<reference evidence="2" key="1">
    <citation type="submission" date="2020-12" db="EMBL/GenBank/DDBJ databases">
        <authorList>
            <consortium name="Molecular Ecology Group"/>
        </authorList>
    </citation>
    <scope>NUCLEOTIDE SEQUENCE</scope>
    <source>
        <strain evidence="2">TBG_1078</strain>
    </source>
</reference>